<sequence>MFGNEENGARRRNEPNDPDTITCTNNGTNNRTPNSKSNRFKYGNVSVVMSPQNVFKTPQSLEGINAKAYLERNGTNVTVASEMQNANNLVINNNYIERDHYSPHLSLADTGRKIGNILNLDKFNDSGLLDGRTFPKDFNPRKTSDMSYKEKVNKWILGTVSHNSSEECDVEYFSCKTPTADLDDYSDINDIVDYQSRLITHFVRKLYFCGQGEPPIYGDDYQQIAFNRDDFDDEKFEYNYYSMDQDLNALFSPEF</sequence>
<dbReference type="EMBL" id="BSXN01002071">
    <property type="protein sequence ID" value="GME75484.1"/>
    <property type="molecule type" value="Genomic_DNA"/>
</dbReference>
<gene>
    <name evidence="2" type="ORF">Cboi02_000480500</name>
</gene>
<keyword evidence="3" id="KW-1185">Reference proteome</keyword>
<organism evidence="2 3">
    <name type="scientific">Candida boidinii</name>
    <name type="common">Yeast</name>
    <dbReference type="NCBI Taxonomy" id="5477"/>
    <lineage>
        <taxon>Eukaryota</taxon>
        <taxon>Fungi</taxon>
        <taxon>Dikarya</taxon>
        <taxon>Ascomycota</taxon>
        <taxon>Saccharomycotina</taxon>
        <taxon>Pichiomycetes</taxon>
        <taxon>Pichiales</taxon>
        <taxon>Pichiaceae</taxon>
        <taxon>Ogataea</taxon>
        <taxon>Ogataea/Candida clade</taxon>
    </lineage>
</organism>
<name>A0A9W6WIT6_CANBO</name>
<feature type="compositionally biased region" description="Polar residues" evidence="1">
    <location>
        <begin position="19"/>
        <end position="37"/>
    </location>
</feature>
<evidence type="ECO:0000313" key="3">
    <source>
        <dbReference type="Proteomes" id="UP001165120"/>
    </source>
</evidence>
<dbReference type="AlphaFoldDB" id="A0A9W6WIT6"/>
<evidence type="ECO:0000313" key="2">
    <source>
        <dbReference type="EMBL" id="GME75484.1"/>
    </source>
</evidence>
<accession>A0A9W6WIT6</accession>
<evidence type="ECO:0000256" key="1">
    <source>
        <dbReference type="SAM" id="MobiDB-lite"/>
    </source>
</evidence>
<proteinExistence type="predicted"/>
<dbReference type="Proteomes" id="UP001165120">
    <property type="component" value="Unassembled WGS sequence"/>
</dbReference>
<comment type="caution">
    <text evidence="2">The sequence shown here is derived from an EMBL/GenBank/DDBJ whole genome shotgun (WGS) entry which is preliminary data.</text>
</comment>
<protein>
    <submittedName>
        <fullName evidence="2">Unnamed protein product</fullName>
    </submittedName>
</protein>
<feature type="region of interest" description="Disordered" evidence="1">
    <location>
        <begin position="1"/>
        <end position="38"/>
    </location>
</feature>
<reference evidence="2" key="1">
    <citation type="submission" date="2023-04" db="EMBL/GenBank/DDBJ databases">
        <title>Candida boidinii NBRC 10035.</title>
        <authorList>
            <person name="Ichikawa N."/>
            <person name="Sato H."/>
            <person name="Tonouchi N."/>
        </authorList>
    </citation>
    <scope>NUCLEOTIDE SEQUENCE</scope>
    <source>
        <strain evidence="2">NBRC 10035</strain>
    </source>
</reference>